<keyword evidence="3" id="KW-1185">Reference proteome</keyword>
<name>A0AAD7E1T2_9AGAR</name>
<feature type="region of interest" description="Disordered" evidence="1">
    <location>
        <begin position="1"/>
        <end position="85"/>
    </location>
</feature>
<organism evidence="2 3">
    <name type="scientific">Mycena pura</name>
    <dbReference type="NCBI Taxonomy" id="153505"/>
    <lineage>
        <taxon>Eukaryota</taxon>
        <taxon>Fungi</taxon>
        <taxon>Dikarya</taxon>
        <taxon>Basidiomycota</taxon>
        <taxon>Agaricomycotina</taxon>
        <taxon>Agaricomycetes</taxon>
        <taxon>Agaricomycetidae</taxon>
        <taxon>Agaricales</taxon>
        <taxon>Marasmiineae</taxon>
        <taxon>Mycenaceae</taxon>
        <taxon>Mycena</taxon>
    </lineage>
</organism>
<evidence type="ECO:0000313" key="3">
    <source>
        <dbReference type="Proteomes" id="UP001219525"/>
    </source>
</evidence>
<reference evidence="2" key="1">
    <citation type="submission" date="2023-03" db="EMBL/GenBank/DDBJ databases">
        <title>Massive genome expansion in bonnet fungi (Mycena s.s.) driven by repeated elements and novel gene families across ecological guilds.</title>
        <authorList>
            <consortium name="Lawrence Berkeley National Laboratory"/>
            <person name="Harder C.B."/>
            <person name="Miyauchi S."/>
            <person name="Viragh M."/>
            <person name="Kuo A."/>
            <person name="Thoen E."/>
            <person name="Andreopoulos B."/>
            <person name="Lu D."/>
            <person name="Skrede I."/>
            <person name="Drula E."/>
            <person name="Henrissat B."/>
            <person name="Morin E."/>
            <person name="Kohler A."/>
            <person name="Barry K."/>
            <person name="LaButti K."/>
            <person name="Morin E."/>
            <person name="Salamov A."/>
            <person name="Lipzen A."/>
            <person name="Mereny Z."/>
            <person name="Hegedus B."/>
            <person name="Baldrian P."/>
            <person name="Stursova M."/>
            <person name="Weitz H."/>
            <person name="Taylor A."/>
            <person name="Grigoriev I.V."/>
            <person name="Nagy L.G."/>
            <person name="Martin F."/>
            <person name="Kauserud H."/>
        </authorList>
    </citation>
    <scope>NUCLEOTIDE SEQUENCE</scope>
    <source>
        <strain evidence="2">9144</strain>
    </source>
</reference>
<sequence>MLAQLSAAYSPSKSSPPSPSPSPPSPSLSPPSPSPLPLSKAVGFGKNNRHLANRQVALPGDSCPGTFRGWRRGGDASNNKDSEDDMAEPLMLAAQAAAAKKRKKKSKLSLMAGHLYDFDWISIS</sequence>
<gene>
    <name evidence="2" type="ORF">GGX14DRAFT_387399</name>
</gene>
<accession>A0AAD7E1T2</accession>
<dbReference type="AlphaFoldDB" id="A0AAD7E1T2"/>
<proteinExistence type="predicted"/>
<feature type="compositionally biased region" description="Basic and acidic residues" evidence="1">
    <location>
        <begin position="72"/>
        <end position="81"/>
    </location>
</feature>
<feature type="compositionally biased region" description="Pro residues" evidence="1">
    <location>
        <begin position="14"/>
        <end position="36"/>
    </location>
</feature>
<dbReference type="Proteomes" id="UP001219525">
    <property type="component" value="Unassembled WGS sequence"/>
</dbReference>
<evidence type="ECO:0000313" key="2">
    <source>
        <dbReference type="EMBL" id="KAJ7223013.1"/>
    </source>
</evidence>
<dbReference type="EMBL" id="JARJCW010000006">
    <property type="protein sequence ID" value="KAJ7223013.1"/>
    <property type="molecule type" value="Genomic_DNA"/>
</dbReference>
<comment type="caution">
    <text evidence="2">The sequence shown here is derived from an EMBL/GenBank/DDBJ whole genome shotgun (WGS) entry which is preliminary data.</text>
</comment>
<evidence type="ECO:0000256" key="1">
    <source>
        <dbReference type="SAM" id="MobiDB-lite"/>
    </source>
</evidence>
<protein>
    <submittedName>
        <fullName evidence="2">Uncharacterized protein</fullName>
    </submittedName>
</protein>